<proteinExistence type="predicted"/>
<dbReference type="EMBL" id="HG994366">
    <property type="protein sequence ID" value="CAF1894970.1"/>
    <property type="molecule type" value="Genomic_DNA"/>
</dbReference>
<sequence>MSSVGGIGSDPSVAKDLGNRAIGDGILGSNGGRDSPILSPAHRLRGWSLMRELLSDNGKVYFWFAKLVDSLKTTQFGGISVSSKDLVDIAENQSQFQPRYGIIYLSLWLDTCYSNWLR</sequence>
<name>A0A078JIR6_BRANA</name>
<evidence type="ECO:0000313" key="2">
    <source>
        <dbReference type="EMBL" id="CDY67458.1"/>
    </source>
</evidence>
<evidence type="ECO:0000313" key="1">
    <source>
        <dbReference type="EMBL" id="CAF1894970.1"/>
    </source>
</evidence>
<reference evidence="1" key="3">
    <citation type="submission" date="2021-01" db="EMBL/GenBank/DDBJ databases">
        <authorList>
            <consortium name="Genoscope - CEA"/>
            <person name="William W."/>
        </authorList>
    </citation>
    <scope>NUCLEOTIDE SEQUENCE</scope>
</reference>
<dbReference type="OMA" id="TCYSNWL"/>
<dbReference type="PaxDb" id="3708-A0A078JIR6"/>
<dbReference type="Proteomes" id="UP001295469">
    <property type="component" value="Chromosome C02"/>
</dbReference>
<dbReference type="Gramene" id="CDY67458">
    <property type="protein sequence ID" value="CDY67458"/>
    <property type="gene ID" value="GSBRNA2T00063608001"/>
</dbReference>
<reference evidence="2" key="1">
    <citation type="journal article" date="2014" name="Science">
        <title>Plant genetics. Early allopolyploid evolution in the post-Neolithic Brassica napus oilseed genome.</title>
        <authorList>
            <person name="Chalhoub B."/>
            <person name="Denoeud F."/>
            <person name="Liu S."/>
            <person name="Parkin I.A."/>
            <person name="Tang H."/>
            <person name="Wang X."/>
            <person name="Chiquet J."/>
            <person name="Belcram H."/>
            <person name="Tong C."/>
            <person name="Samans B."/>
            <person name="Correa M."/>
            <person name="Da Silva C."/>
            <person name="Just J."/>
            <person name="Falentin C."/>
            <person name="Koh C.S."/>
            <person name="Le Clainche I."/>
            <person name="Bernard M."/>
            <person name="Bento P."/>
            <person name="Noel B."/>
            <person name="Labadie K."/>
            <person name="Alberti A."/>
            <person name="Charles M."/>
            <person name="Arnaud D."/>
            <person name="Guo H."/>
            <person name="Daviaud C."/>
            <person name="Alamery S."/>
            <person name="Jabbari K."/>
            <person name="Zhao M."/>
            <person name="Edger P.P."/>
            <person name="Chelaifa H."/>
            <person name="Tack D."/>
            <person name="Lassalle G."/>
            <person name="Mestiri I."/>
            <person name="Schnel N."/>
            <person name="Le Paslier M.C."/>
            <person name="Fan G."/>
            <person name="Renault V."/>
            <person name="Bayer P.E."/>
            <person name="Golicz A.A."/>
            <person name="Manoli S."/>
            <person name="Lee T.H."/>
            <person name="Thi V.H."/>
            <person name="Chalabi S."/>
            <person name="Hu Q."/>
            <person name="Fan C."/>
            <person name="Tollenaere R."/>
            <person name="Lu Y."/>
            <person name="Battail C."/>
            <person name="Shen J."/>
            <person name="Sidebottom C.H."/>
            <person name="Wang X."/>
            <person name="Canaguier A."/>
            <person name="Chauveau A."/>
            <person name="Berard A."/>
            <person name="Deniot G."/>
            <person name="Guan M."/>
            <person name="Liu Z."/>
            <person name="Sun F."/>
            <person name="Lim Y.P."/>
            <person name="Lyons E."/>
            <person name="Town C.D."/>
            <person name="Bancroft I."/>
            <person name="Wang X."/>
            <person name="Meng J."/>
            <person name="Ma J."/>
            <person name="Pires J.C."/>
            <person name="King G.J."/>
            <person name="Brunel D."/>
            <person name="Delourme R."/>
            <person name="Renard M."/>
            <person name="Aury J.M."/>
            <person name="Adams K.L."/>
            <person name="Batley J."/>
            <person name="Snowdon R.J."/>
            <person name="Tost J."/>
            <person name="Edwards D."/>
            <person name="Zhou Y."/>
            <person name="Hua W."/>
            <person name="Sharpe A.G."/>
            <person name="Paterson A.H."/>
            <person name="Guan C."/>
            <person name="Wincker P."/>
        </authorList>
    </citation>
    <scope>NUCLEOTIDE SEQUENCE [LARGE SCALE GENOMIC DNA]</scope>
</reference>
<organism evidence="2">
    <name type="scientific">Brassica napus</name>
    <name type="common">Rape</name>
    <dbReference type="NCBI Taxonomy" id="3708"/>
    <lineage>
        <taxon>Eukaryota</taxon>
        <taxon>Viridiplantae</taxon>
        <taxon>Streptophyta</taxon>
        <taxon>Embryophyta</taxon>
        <taxon>Tracheophyta</taxon>
        <taxon>Spermatophyta</taxon>
        <taxon>Magnoliopsida</taxon>
        <taxon>eudicotyledons</taxon>
        <taxon>Gunneridae</taxon>
        <taxon>Pentapetalae</taxon>
        <taxon>rosids</taxon>
        <taxon>malvids</taxon>
        <taxon>Brassicales</taxon>
        <taxon>Brassicaceae</taxon>
        <taxon>Brassiceae</taxon>
        <taxon>Brassica</taxon>
    </lineage>
</organism>
<reference evidence="2" key="2">
    <citation type="submission" date="2014-06" db="EMBL/GenBank/DDBJ databases">
        <authorList>
            <person name="Genoscope - CEA"/>
        </authorList>
    </citation>
    <scope>NUCLEOTIDE SEQUENCE</scope>
</reference>
<gene>
    <name evidence="2" type="primary">BnaUnng02210D</name>
    <name evidence="1" type="ORF">DARMORV10_C02P16220.1</name>
    <name evidence="2" type="ORF">GSBRNA2T00063608001</name>
</gene>
<dbReference type="AlphaFoldDB" id="A0A078JIR6"/>
<accession>A0A078JIR6</accession>
<protein>
    <submittedName>
        <fullName evidence="1">(rape) hypothetical protein</fullName>
    </submittedName>
    <submittedName>
        <fullName evidence="2">BnaUnng02210D protein</fullName>
    </submittedName>
</protein>
<dbReference type="EMBL" id="LK036124">
    <property type="protein sequence ID" value="CDY67458.1"/>
    <property type="molecule type" value="Genomic_DNA"/>
</dbReference>